<gene>
    <name evidence="1" type="ORF">PAPOLLO_LOCUS24215</name>
</gene>
<organism evidence="1 2">
    <name type="scientific">Parnassius apollo</name>
    <name type="common">Apollo butterfly</name>
    <name type="synonym">Papilio apollo</name>
    <dbReference type="NCBI Taxonomy" id="110799"/>
    <lineage>
        <taxon>Eukaryota</taxon>
        <taxon>Metazoa</taxon>
        <taxon>Ecdysozoa</taxon>
        <taxon>Arthropoda</taxon>
        <taxon>Hexapoda</taxon>
        <taxon>Insecta</taxon>
        <taxon>Pterygota</taxon>
        <taxon>Neoptera</taxon>
        <taxon>Endopterygota</taxon>
        <taxon>Lepidoptera</taxon>
        <taxon>Glossata</taxon>
        <taxon>Ditrysia</taxon>
        <taxon>Papilionoidea</taxon>
        <taxon>Papilionidae</taxon>
        <taxon>Parnassiinae</taxon>
        <taxon>Parnassini</taxon>
        <taxon>Parnassius</taxon>
        <taxon>Parnassius</taxon>
    </lineage>
</organism>
<evidence type="ECO:0000313" key="2">
    <source>
        <dbReference type="Proteomes" id="UP000691718"/>
    </source>
</evidence>
<dbReference type="EMBL" id="CAJQZP010001459">
    <property type="protein sequence ID" value="CAG5048403.1"/>
    <property type="molecule type" value="Genomic_DNA"/>
</dbReference>
<accession>A0A8S3Y3G1</accession>
<evidence type="ECO:0000313" key="1">
    <source>
        <dbReference type="EMBL" id="CAG5048403.1"/>
    </source>
</evidence>
<keyword evidence="2" id="KW-1185">Reference proteome</keyword>
<dbReference type="OrthoDB" id="2194416at2759"/>
<comment type="caution">
    <text evidence="1">The sequence shown here is derived from an EMBL/GenBank/DDBJ whole genome shotgun (WGS) entry which is preliminary data.</text>
</comment>
<reference evidence="1" key="1">
    <citation type="submission" date="2021-04" db="EMBL/GenBank/DDBJ databases">
        <authorList>
            <person name="Tunstrom K."/>
        </authorList>
    </citation>
    <scope>NUCLEOTIDE SEQUENCE</scope>
</reference>
<dbReference type="Proteomes" id="UP000691718">
    <property type="component" value="Unassembled WGS sequence"/>
</dbReference>
<protein>
    <submittedName>
        <fullName evidence="1">(apollo) hypothetical protein</fullName>
    </submittedName>
</protein>
<dbReference type="AlphaFoldDB" id="A0A8S3Y3G1"/>
<sequence length="111" mass="13274">MAFSGTNISLPQPDITQKLKEHINDLKQSIAAWEKWIRQYTERLRRFNQNRLFQSGQKRLYKSMERPKLCGARPGPDHADTVAFWRGLWSEPVNHSERPWMEVWRARVRVL</sequence>
<name>A0A8S3Y3G1_PARAO</name>
<proteinExistence type="predicted"/>